<sequence>MSKKLIMLFILLSTIVFVSGCIGGSTVTKTTTVTVTETETITMTLIEREDVPTYSQPQPSRTYTTSILATSTSTSYGDIQSKVIRDYLGRKIELSLVEYLRGESAYEKK</sequence>
<accession>A0A2Z2N2S2</accession>
<dbReference type="AlphaFoldDB" id="A0A2Z2N2S2"/>
<dbReference type="PROSITE" id="PS51257">
    <property type="entry name" value="PROKAR_LIPOPROTEIN"/>
    <property type="match status" value="1"/>
</dbReference>
<protein>
    <submittedName>
        <fullName evidence="1">Uncharacterized protein</fullName>
    </submittedName>
</protein>
<keyword evidence="2" id="KW-1185">Reference proteome</keyword>
<organism evidence="1 2">
    <name type="scientific">Thermococcus chitonophagus</name>
    <dbReference type="NCBI Taxonomy" id="54262"/>
    <lineage>
        <taxon>Archaea</taxon>
        <taxon>Methanobacteriati</taxon>
        <taxon>Methanobacteriota</taxon>
        <taxon>Thermococci</taxon>
        <taxon>Thermococcales</taxon>
        <taxon>Thermococcaceae</taxon>
        <taxon>Thermococcus</taxon>
    </lineage>
</organism>
<gene>
    <name evidence="1" type="ORF">A3L04_01200</name>
</gene>
<dbReference type="EMBL" id="CP015193">
    <property type="protein sequence ID" value="ASJ15784.1"/>
    <property type="molecule type" value="Genomic_DNA"/>
</dbReference>
<dbReference type="GeneID" id="33321146"/>
<proteinExistence type="predicted"/>
<dbReference type="RefSeq" id="WP_068575969.1">
    <property type="nucleotide sequence ID" value="NZ_CP015193.1"/>
</dbReference>
<evidence type="ECO:0000313" key="1">
    <source>
        <dbReference type="EMBL" id="ASJ15784.1"/>
    </source>
</evidence>
<name>A0A2Z2N2S2_9EURY</name>
<evidence type="ECO:0000313" key="2">
    <source>
        <dbReference type="Proteomes" id="UP000250189"/>
    </source>
</evidence>
<dbReference type="Proteomes" id="UP000250189">
    <property type="component" value="Chromosome"/>
</dbReference>
<reference evidence="1 2" key="1">
    <citation type="submission" date="2016-04" db="EMBL/GenBank/DDBJ databases">
        <title>Complete genome sequence of Thermococcus chitonophagus type strain GC74.</title>
        <authorList>
            <person name="Oger P.M."/>
        </authorList>
    </citation>
    <scope>NUCLEOTIDE SEQUENCE [LARGE SCALE GENOMIC DNA]</scope>
    <source>
        <strain evidence="1 2">GC74</strain>
    </source>
</reference>